<organism evidence="2">
    <name type="scientific">Eutreptiella gymnastica</name>
    <dbReference type="NCBI Taxonomy" id="73025"/>
    <lineage>
        <taxon>Eukaryota</taxon>
        <taxon>Discoba</taxon>
        <taxon>Euglenozoa</taxon>
        <taxon>Euglenida</taxon>
        <taxon>Spirocuta</taxon>
        <taxon>Euglenophyceae</taxon>
        <taxon>Eutreptiales</taxon>
        <taxon>Eutreptiaceae</taxon>
        <taxon>Eutreptiella</taxon>
    </lineage>
</organism>
<dbReference type="Gene3D" id="2.60.40.640">
    <property type="match status" value="2"/>
</dbReference>
<protein>
    <recommendedName>
        <fullName evidence="3">Arrestin-like N-terminal domain-containing protein</fullName>
    </recommendedName>
</protein>
<dbReference type="GO" id="GO:0006886">
    <property type="term" value="P:intracellular protein transport"/>
    <property type="evidence" value="ECO:0007669"/>
    <property type="project" value="InterPro"/>
</dbReference>
<dbReference type="PANTHER" id="PTHR12233">
    <property type="entry name" value="VACUOLAR PROTEIN SORTING 26 RELATED"/>
    <property type="match status" value="1"/>
</dbReference>
<dbReference type="AlphaFoldDB" id="A0A7S1I479"/>
<evidence type="ECO:0000313" key="2">
    <source>
        <dbReference type="EMBL" id="CAD9000559.1"/>
    </source>
</evidence>
<accession>A0A7S1I479</accession>
<sequence length="297" mass="33052">MSVAGLALELSHSSHTYDLGEPIAGQVLIECNGQASCGDVKVTLTGTLSCRSKSVPLVQQEMPVSKPSSLPHGVSRFSFQFPAPGTDVQSYEGQAITVKYQLSCELGKYNLFGRTWTTQCDVWVRSTGMCRRHLNMPVSFRMDGNALRPKQLVATGLFEDFMRNLGEFDVMGVLDTVELCAASRFQGSLCVRRCGLPIRSIELQFIQLELFPDHNGTIVQSCSCALANEVVHGDPCRGMQIGMEMQLPTIRCCPTLRQDPFSIEFEIHLVVYFKDFPAVYEKFPITVQQHSTHCVRM</sequence>
<dbReference type="InterPro" id="IPR028934">
    <property type="entry name" value="Vps26-related"/>
</dbReference>
<name>A0A7S1I479_9EUGL</name>
<reference evidence="2" key="1">
    <citation type="submission" date="2021-01" db="EMBL/GenBank/DDBJ databases">
        <authorList>
            <person name="Corre E."/>
            <person name="Pelletier E."/>
            <person name="Niang G."/>
            <person name="Scheremetjew M."/>
            <person name="Finn R."/>
            <person name="Kale V."/>
            <person name="Holt S."/>
            <person name="Cochrane G."/>
            <person name="Meng A."/>
            <person name="Brown T."/>
            <person name="Cohen L."/>
        </authorList>
    </citation>
    <scope>NUCLEOTIDE SEQUENCE</scope>
    <source>
        <strain evidence="2">NIES-381</strain>
    </source>
</reference>
<comment type="similarity">
    <text evidence="1">Belongs to the VPS26 family.</text>
</comment>
<gene>
    <name evidence="2" type="ORF">EGYM00392_LOCUS11632</name>
</gene>
<dbReference type="SUPFAM" id="SSF81296">
    <property type="entry name" value="E set domains"/>
    <property type="match status" value="1"/>
</dbReference>
<dbReference type="InterPro" id="IPR014756">
    <property type="entry name" value="Ig_E-set"/>
</dbReference>
<dbReference type="InterPro" id="IPR014752">
    <property type="entry name" value="Arrestin-like_C"/>
</dbReference>
<dbReference type="EMBL" id="HBGA01032317">
    <property type="protein sequence ID" value="CAD9000559.1"/>
    <property type="molecule type" value="Transcribed_RNA"/>
</dbReference>
<evidence type="ECO:0000256" key="1">
    <source>
        <dbReference type="ARBA" id="ARBA00009100"/>
    </source>
</evidence>
<evidence type="ECO:0008006" key="3">
    <source>
        <dbReference type="Google" id="ProtNLM"/>
    </source>
</evidence>
<proteinExistence type="inferred from homology"/>
<dbReference type="Pfam" id="PF03643">
    <property type="entry name" value="Vps26"/>
    <property type="match status" value="1"/>
</dbReference>